<keyword evidence="19" id="KW-1185">Reference proteome</keyword>
<keyword evidence="5" id="KW-0934">Plastid</keyword>
<evidence type="ECO:0000256" key="2">
    <source>
        <dbReference type="ARBA" id="ARBA00004167"/>
    </source>
</evidence>
<keyword evidence="11" id="KW-0653">Protein transport</keyword>
<evidence type="ECO:0000256" key="5">
    <source>
        <dbReference type="ARBA" id="ARBA00022640"/>
    </source>
</evidence>
<evidence type="ECO:0000256" key="1">
    <source>
        <dbReference type="ARBA" id="ARBA00001946"/>
    </source>
</evidence>
<feature type="region of interest" description="Disordered" evidence="15">
    <location>
        <begin position="207"/>
        <end position="226"/>
    </location>
</feature>
<dbReference type="SUPFAM" id="SSF52540">
    <property type="entry name" value="P-loop containing nucleoside triphosphate hydrolases"/>
    <property type="match status" value="1"/>
</dbReference>
<evidence type="ECO:0000256" key="15">
    <source>
        <dbReference type="SAM" id="MobiDB-lite"/>
    </source>
</evidence>
<keyword evidence="8 18" id="KW-0378">Hydrolase</keyword>
<evidence type="ECO:0000256" key="11">
    <source>
        <dbReference type="ARBA" id="ARBA00022927"/>
    </source>
</evidence>
<comment type="subcellular location">
    <subcellularLocation>
        <location evidence="2">Membrane</location>
        <topology evidence="2">Single-pass membrane protein</topology>
    </subcellularLocation>
    <subcellularLocation>
        <location evidence="14">Plastid</location>
        <location evidence="14">Chloroplast outer membrane</location>
    </subcellularLocation>
</comment>
<evidence type="ECO:0000256" key="7">
    <source>
        <dbReference type="ARBA" id="ARBA00022723"/>
    </source>
</evidence>
<dbReference type="InterPro" id="IPR027417">
    <property type="entry name" value="P-loop_NTPase"/>
</dbReference>
<keyword evidence="4" id="KW-0150">Chloroplast</keyword>
<evidence type="ECO:0000256" key="13">
    <source>
        <dbReference type="ARBA" id="ARBA00023136"/>
    </source>
</evidence>
<feature type="region of interest" description="Disordered" evidence="15">
    <location>
        <begin position="334"/>
        <end position="363"/>
    </location>
</feature>
<dbReference type="GO" id="GO:0016787">
    <property type="term" value="F:hydrolase activity"/>
    <property type="evidence" value="ECO:0007669"/>
    <property type="project" value="UniProtKB-KW"/>
</dbReference>
<evidence type="ECO:0000313" key="19">
    <source>
        <dbReference type="Proteomes" id="UP001302676"/>
    </source>
</evidence>
<feature type="compositionally biased region" description="Polar residues" evidence="15">
    <location>
        <begin position="215"/>
        <end position="226"/>
    </location>
</feature>
<dbReference type="Gene3D" id="3.40.50.300">
    <property type="entry name" value="P-loop containing nucleotide triphosphate hydrolases"/>
    <property type="match status" value="1"/>
</dbReference>
<dbReference type="RefSeq" id="XP_062633145.1">
    <property type="nucleotide sequence ID" value="XM_062782205.1"/>
</dbReference>
<protein>
    <submittedName>
        <fullName evidence="18">P-loop containing nucleoside triphosphate hydrolase protein</fullName>
    </submittedName>
</protein>
<reference evidence="18" key="1">
    <citation type="journal article" date="2023" name="Mol. Phylogenet. Evol.">
        <title>Genome-scale phylogeny and comparative genomics of the fungal order Sordariales.</title>
        <authorList>
            <person name="Hensen N."/>
            <person name="Bonometti L."/>
            <person name="Westerberg I."/>
            <person name="Brannstrom I.O."/>
            <person name="Guillou S."/>
            <person name="Cros-Aarteil S."/>
            <person name="Calhoun S."/>
            <person name="Haridas S."/>
            <person name="Kuo A."/>
            <person name="Mondo S."/>
            <person name="Pangilinan J."/>
            <person name="Riley R."/>
            <person name="LaButti K."/>
            <person name="Andreopoulos B."/>
            <person name="Lipzen A."/>
            <person name="Chen C."/>
            <person name="Yan M."/>
            <person name="Daum C."/>
            <person name="Ng V."/>
            <person name="Clum A."/>
            <person name="Steindorff A."/>
            <person name="Ohm R.A."/>
            <person name="Martin F."/>
            <person name="Silar P."/>
            <person name="Natvig D.O."/>
            <person name="Lalanne C."/>
            <person name="Gautier V."/>
            <person name="Ament-Velasquez S.L."/>
            <person name="Kruys A."/>
            <person name="Hutchinson M.I."/>
            <person name="Powell A.J."/>
            <person name="Barry K."/>
            <person name="Miller A.N."/>
            <person name="Grigoriev I.V."/>
            <person name="Debuchy R."/>
            <person name="Gladieux P."/>
            <person name="Hiltunen Thoren M."/>
            <person name="Johannesson H."/>
        </authorList>
    </citation>
    <scope>NUCLEOTIDE SEQUENCE</scope>
    <source>
        <strain evidence="18">CBS 141.50</strain>
    </source>
</reference>
<dbReference type="InterPro" id="IPR006073">
    <property type="entry name" value="GTP-bd"/>
</dbReference>
<dbReference type="Proteomes" id="UP001302676">
    <property type="component" value="Unassembled WGS sequence"/>
</dbReference>
<dbReference type="GO" id="GO:0005525">
    <property type="term" value="F:GTP binding"/>
    <property type="evidence" value="ECO:0007669"/>
    <property type="project" value="InterPro"/>
</dbReference>
<evidence type="ECO:0000256" key="6">
    <source>
        <dbReference type="ARBA" id="ARBA00022692"/>
    </source>
</evidence>
<evidence type="ECO:0000256" key="4">
    <source>
        <dbReference type="ARBA" id="ARBA00022528"/>
    </source>
</evidence>
<evidence type="ECO:0000256" key="3">
    <source>
        <dbReference type="ARBA" id="ARBA00022448"/>
    </source>
</evidence>
<dbReference type="GeneID" id="87818818"/>
<proteinExistence type="predicted"/>
<keyword evidence="10" id="KW-0460">Magnesium</keyword>
<reference evidence="18" key="2">
    <citation type="submission" date="2023-05" db="EMBL/GenBank/DDBJ databases">
        <authorList>
            <consortium name="Lawrence Berkeley National Laboratory"/>
            <person name="Steindorff A."/>
            <person name="Hensen N."/>
            <person name="Bonometti L."/>
            <person name="Westerberg I."/>
            <person name="Brannstrom I.O."/>
            <person name="Guillou S."/>
            <person name="Cros-Aarteil S."/>
            <person name="Calhoun S."/>
            <person name="Haridas S."/>
            <person name="Kuo A."/>
            <person name="Mondo S."/>
            <person name="Pangilinan J."/>
            <person name="Riley R."/>
            <person name="Labutti K."/>
            <person name="Andreopoulos B."/>
            <person name="Lipzen A."/>
            <person name="Chen C."/>
            <person name="Yanf M."/>
            <person name="Daum C."/>
            <person name="Ng V."/>
            <person name="Clum A."/>
            <person name="Ohm R."/>
            <person name="Martin F."/>
            <person name="Silar P."/>
            <person name="Natvig D."/>
            <person name="Lalanne C."/>
            <person name="Gautier V."/>
            <person name="Ament-Velasquez S.L."/>
            <person name="Kruys A."/>
            <person name="Hutchinson M.I."/>
            <person name="Powell A.J."/>
            <person name="Barry K."/>
            <person name="Miller A.N."/>
            <person name="Grigoriev I.V."/>
            <person name="Debuchy R."/>
            <person name="Gladieux P."/>
            <person name="Thoren M.H."/>
            <person name="Johannesson H."/>
        </authorList>
    </citation>
    <scope>NUCLEOTIDE SEQUENCE</scope>
    <source>
        <strain evidence="18">CBS 141.50</strain>
    </source>
</reference>
<keyword evidence="9" id="KW-1002">Plastid outer membrane</keyword>
<gene>
    <name evidence="18" type="ORF">C8A04DRAFT_32738</name>
</gene>
<evidence type="ECO:0000256" key="16">
    <source>
        <dbReference type="SAM" id="Phobius"/>
    </source>
</evidence>
<keyword evidence="12 16" id="KW-1133">Transmembrane helix</keyword>
<feature type="domain" description="G" evidence="17">
    <location>
        <begin position="56"/>
        <end position="124"/>
    </location>
</feature>
<evidence type="ECO:0000256" key="9">
    <source>
        <dbReference type="ARBA" id="ARBA00022805"/>
    </source>
</evidence>
<dbReference type="AlphaFoldDB" id="A0AAN6UVN1"/>
<keyword evidence="13 16" id="KW-0472">Membrane</keyword>
<dbReference type="PANTHER" id="PTHR10903">
    <property type="entry name" value="GTPASE, IMAP FAMILY MEMBER-RELATED"/>
    <property type="match status" value="1"/>
</dbReference>
<dbReference type="GO" id="GO:0015031">
    <property type="term" value="P:protein transport"/>
    <property type="evidence" value="ECO:0007669"/>
    <property type="project" value="UniProtKB-KW"/>
</dbReference>
<dbReference type="GO" id="GO:0016020">
    <property type="term" value="C:membrane"/>
    <property type="evidence" value="ECO:0007669"/>
    <property type="project" value="UniProtKB-SubCell"/>
</dbReference>
<dbReference type="EMBL" id="MU853650">
    <property type="protein sequence ID" value="KAK4139774.1"/>
    <property type="molecule type" value="Genomic_DNA"/>
</dbReference>
<keyword evidence="6 16" id="KW-0812">Transmembrane</keyword>
<name>A0AAN6UVN1_9PEZI</name>
<evidence type="ECO:0000256" key="8">
    <source>
        <dbReference type="ARBA" id="ARBA00022801"/>
    </source>
</evidence>
<evidence type="ECO:0000259" key="17">
    <source>
        <dbReference type="Pfam" id="PF01926"/>
    </source>
</evidence>
<evidence type="ECO:0000256" key="12">
    <source>
        <dbReference type="ARBA" id="ARBA00022989"/>
    </source>
</evidence>
<feature type="transmembrane region" description="Helical" evidence="16">
    <location>
        <begin position="125"/>
        <end position="145"/>
    </location>
</feature>
<keyword evidence="3" id="KW-0813">Transport</keyword>
<dbReference type="CDD" id="cd00882">
    <property type="entry name" value="Ras_like_GTPase"/>
    <property type="match status" value="1"/>
</dbReference>
<comment type="cofactor">
    <cofactor evidence="1">
        <name>Mg(2+)</name>
        <dbReference type="ChEBI" id="CHEBI:18420"/>
    </cofactor>
</comment>
<evidence type="ECO:0000256" key="10">
    <source>
        <dbReference type="ARBA" id="ARBA00022842"/>
    </source>
</evidence>
<dbReference type="GO" id="GO:0046872">
    <property type="term" value="F:metal ion binding"/>
    <property type="evidence" value="ECO:0007669"/>
    <property type="project" value="UniProtKB-KW"/>
</dbReference>
<keyword evidence="7" id="KW-0479">Metal-binding</keyword>
<dbReference type="Pfam" id="PF01926">
    <property type="entry name" value="MMR_HSR1"/>
    <property type="match status" value="1"/>
</dbReference>
<dbReference type="InterPro" id="IPR045058">
    <property type="entry name" value="GIMA/IAN/Toc"/>
</dbReference>
<accession>A0AAN6UVN1</accession>
<evidence type="ECO:0000313" key="18">
    <source>
        <dbReference type="EMBL" id="KAK4139774.1"/>
    </source>
</evidence>
<dbReference type="PANTHER" id="PTHR10903:SF135">
    <property type="entry name" value="TRANSLOCASE OF CHLOROPLAST 120, CHLOROPLASTIC-RELATED"/>
    <property type="match status" value="1"/>
</dbReference>
<comment type="caution">
    <text evidence="18">The sequence shown here is derived from an EMBL/GenBank/DDBJ whole genome shotgun (WGS) entry which is preliminary data.</text>
</comment>
<evidence type="ECO:0000256" key="14">
    <source>
        <dbReference type="ARBA" id="ARBA00024013"/>
    </source>
</evidence>
<organism evidence="18 19">
    <name type="scientific">Dichotomopilus funicola</name>
    <dbReference type="NCBI Taxonomy" id="1934379"/>
    <lineage>
        <taxon>Eukaryota</taxon>
        <taxon>Fungi</taxon>
        <taxon>Dikarya</taxon>
        <taxon>Ascomycota</taxon>
        <taxon>Pezizomycotina</taxon>
        <taxon>Sordariomycetes</taxon>
        <taxon>Sordariomycetidae</taxon>
        <taxon>Sordariales</taxon>
        <taxon>Chaetomiaceae</taxon>
        <taxon>Dichotomopilus</taxon>
    </lineage>
</organism>
<sequence length="462" mass="50837">MRRGTSEKDEPKREGRGRGGLWELLDLKKMVTSAKGRATEVVVDFIKNNLLETKLIFVFGKTGAGKSTLLRELTGMDVKVGNTLNSGTRNYEICPGYIHDEKYIFIDTPGFGAADMNNEETMKDIASCLMVLGPFVTIAGALFVYDAGSDRLGQDEERTIRWLQCFCGPDFFRNITVVITKWDKLSPKAVTKAQGRIDALLEGAENDPYAEEDSSTGTTPSNNSLSNLFYPHPPYVGAHIYHHGLLDQPTPIVSATTLEPLDVEEDPGLRCDRAKDMIHRRYASTSKPPARLQIQQEMDEFTPLGETQAMKVLKAGDMTRTRVGIDNGRAVVVTLPTRDDNDDDDESSNNLYTPGTDDGALIPVSVPASDTTITSSKSSSKTVVANVKNKDRADDNEKDNDNKAVAAQTKWMEDVGAKPEGGRFWEWFGIAGKMAMFFSQAVGQGFAGMAMACVEEVKKWFS</sequence>